<keyword evidence="3" id="KW-1185">Reference proteome</keyword>
<evidence type="ECO:0000313" key="3">
    <source>
        <dbReference type="Proteomes" id="UP000660885"/>
    </source>
</evidence>
<dbReference type="Proteomes" id="UP000660885">
    <property type="component" value="Unassembled WGS sequence"/>
</dbReference>
<comment type="caution">
    <text evidence="2">The sequence shown here is derived from an EMBL/GenBank/DDBJ whole genome shotgun (WGS) entry which is preliminary data.</text>
</comment>
<proteinExistence type="predicted"/>
<accession>A0ABS1U5B0</accession>
<reference evidence="2 3" key="1">
    <citation type="submission" date="2021-01" db="EMBL/GenBank/DDBJ databases">
        <title>Belnapia mucosa sp. nov. and Belnapia arida sp. nov., isolated from the Tabernas Desert (Almeria, Spain).</title>
        <authorList>
            <person name="Molina-Menor E."/>
            <person name="Vidal-Verdu A."/>
            <person name="Calonge A."/>
            <person name="Satari L."/>
            <person name="Pereto J."/>
            <person name="Porcar M."/>
        </authorList>
    </citation>
    <scope>NUCLEOTIDE SEQUENCE [LARGE SCALE GENOMIC DNA]</scope>
    <source>
        <strain evidence="2 3">T18</strain>
    </source>
</reference>
<organism evidence="2 3">
    <name type="scientific">Belnapia arida</name>
    <dbReference type="NCBI Taxonomy" id="2804533"/>
    <lineage>
        <taxon>Bacteria</taxon>
        <taxon>Pseudomonadati</taxon>
        <taxon>Pseudomonadota</taxon>
        <taxon>Alphaproteobacteria</taxon>
        <taxon>Acetobacterales</taxon>
        <taxon>Roseomonadaceae</taxon>
        <taxon>Belnapia</taxon>
    </lineage>
</organism>
<evidence type="ECO:0000256" key="1">
    <source>
        <dbReference type="SAM" id="MobiDB-lite"/>
    </source>
</evidence>
<name>A0ABS1U5B0_9PROT</name>
<gene>
    <name evidence="2" type="ORF">JMJ56_17720</name>
</gene>
<feature type="region of interest" description="Disordered" evidence="1">
    <location>
        <begin position="1"/>
        <end position="22"/>
    </location>
</feature>
<protein>
    <submittedName>
        <fullName evidence="2">Uncharacterized protein</fullName>
    </submittedName>
</protein>
<dbReference type="EMBL" id="JAETWB010000008">
    <property type="protein sequence ID" value="MBL6079861.1"/>
    <property type="molecule type" value="Genomic_DNA"/>
</dbReference>
<sequence length="86" mass="8939">MQRDESLGVARGAGRDGADDQAVPVLRKRVTHEAELGLLARTLVAEQLDVQVGRGGMRVVAALLAPEVLLAVVSHIGGQDGSTAQD</sequence>
<dbReference type="RefSeq" id="WP_202833099.1">
    <property type="nucleotide sequence ID" value="NZ_JAETWB010000008.1"/>
</dbReference>
<evidence type="ECO:0000313" key="2">
    <source>
        <dbReference type="EMBL" id="MBL6079861.1"/>
    </source>
</evidence>